<dbReference type="EMBL" id="KB560900">
    <property type="protein sequence ID" value="EMP28745.1"/>
    <property type="molecule type" value="Genomic_DNA"/>
</dbReference>
<evidence type="ECO:0000256" key="1">
    <source>
        <dbReference type="SAM" id="MobiDB-lite"/>
    </source>
</evidence>
<keyword evidence="3" id="KW-1185">Reference proteome</keyword>
<protein>
    <submittedName>
        <fullName evidence="2">Uncharacterized protein</fullName>
    </submittedName>
</protein>
<name>M7B020_CHEMY</name>
<dbReference type="AlphaFoldDB" id="M7B020"/>
<proteinExistence type="predicted"/>
<feature type="compositionally biased region" description="Acidic residues" evidence="1">
    <location>
        <begin position="1"/>
        <end position="10"/>
    </location>
</feature>
<feature type="region of interest" description="Disordered" evidence="1">
    <location>
        <begin position="1"/>
        <end position="24"/>
    </location>
</feature>
<sequence length="143" mass="15801">MGNQDPETDSSLEQWGEANAPDMEAKANGPIFKELSSFFKIKGANKCKDLCKSQMEQILEFEVLSLSAEQEHFTLACSCSPGKRQGSSCLSSSPEKSLSSGNELTLLQHGKETFGSIQWLSATTSRQMTHNNKDMQFTMLLLE</sequence>
<accession>M7B020</accession>
<evidence type="ECO:0000313" key="2">
    <source>
        <dbReference type="EMBL" id="EMP28745.1"/>
    </source>
</evidence>
<dbReference type="Proteomes" id="UP000031443">
    <property type="component" value="Unassembled WGS sequence"/>
</dbReference>
<feature type="region of interest" description="Disordered" evidence="1">
    <location>
        <begin position="81"/>
        <end position="100"/>
    </location>
</feature>
<feature type="compositionally biased region" description="Low complexity" evidence="1">
    <location>
        <begin position="87"/>
        <end position="100"/>
    </location>
</feature>
<reference evidence="3" key="1">
    <citation type="journal article" date="2013" name="Nat. Genet.">
        <title>The draft genomes of soft-shell turtle and green sea turtle yield insights into the development and evolution of the turtle-specific body plan.</title>
        <authorList>
            <person name="Wang Z."/>
            <person name="Pascual-Anaya J."/>
            <person name="Zadissa A."/>
            <person name="Li W."/>
            <person name="Niimura Y."/>
            <person name="Huang Z."/>
            <person name="Li C."/>
            <person name="White S."/>
            <person name="Xiong Z."/>
            <person name="Fang D."/>
            <person name="Wang B."/>
            <person name="Ming Y."/>
            <person name="Chen Y."/>
            <person name="Zheng Y."/>
            <person name="Kuraku S."/>
            <person name="Pignatelli M."/>
            <person name="Herrero J."/>
            <person name="Beal K."/>
            <person name="Nozawa M."/>
            <person name="Li Q."/>
            <person name="Wang J."/>
            <person name="Zhang H."/>
            <person name="Yu L."/>
            <person name="Shigenobu S."/>
            <person name="Wang J."/>
            <person name="Liu J."/>
            <person name="Flicek P."/>
            <person name="Searle S."/>
            <person name="Wang J."/>
            <person name="Kuratani S."/>
            <person name="Yin Y."/>
            <person name="Aken B."/>
            <person name="Zhang G."/>
            <person name="Irie N."/>
        </authorList>
    </citation>
    <scope>NUCLEOTIDE SEQUENCE [LARGE SCALE GENOMIC DNA]</scope>
</reference>
<organism evidence="2 3">
    <name type="scientific">Chelonia mydas</name>
    <name type="common">Green sea-turtle</name>
    <name type="synonym">Chelonia agassizi</name>
    <dbReference type="NCBI Taxonomy" id="8469"/>
    <lineage>
        <taxon>Eukaryota</taxon>
        <taxon>Metazoa</taxon>
        <taxon>Chordata</taxon>
        <taxon>Craniata</taxon>
        <taxon>Vertebrata</taxon>
        <taxon>Euteleostomi</taxon>
        <taxon>Archelosauria</taxon>
        <taxon>Testudinata</taxon>
        <taxon>Testudines</taxon>
        <taxon>Cryptodira</taxon>
        <taxon>Durocryptodira</taxon>
        <taxon>Americhelydia</taxon>
        <taxon>Chelonioidea</taxon>
        <taxon>Cheloniidae</taxon>
        <taxon>Chelonia</taxon>
    </lineage>
</organism>
<gene>
    <name evidence="2" type="ORF">UY3_14131</name>
</gene>
<evidence type="ECO:0000313" key="3">
    <source>
        <dbReference type="Proteomes" id="UP000031443"/>
    </source>
</evidence>